<organism evidence="2">
    <name type="scientific">Salix viminalis</name>
    <name type="common">Common osier</name>
    <name type="synonym">Basket willow</name>
    <dbReference type="NCBI Taxonomy" id="40686"/>
    <lineage>
        <taxon>Eukaryota</taxon>
        <taxon>Viridiplantae</taxon>
        <taxon>Streptophyta</taxon>
        <taxon>Embryophyta</taxon>
        <taxon>Tracheophyta</taxon>
        <taxon>Spermatophyta</taxon>
        <taxon>Magnoliopsida</taxon>
        <taxon>eudicotyledons</taxon>
        <taxon>Gunneridae</taxon>
        <taxon>Pentapetalae</taxon>
        <taxon>rosids</taxon>
        <taxon>fabids</taxon>
        <taxon>Malpighiales</taxon>
        <taxon>Salicaceae</taxon>
        <taxon>Saliceae</taxon>
        <taxon>Salix</taxon>
    </lineage>
</organism>
<feature type="compositionally biased region" description="Polar residues" evidence="1">
    <location>
        <begin position="466"/>
        <end position="505"/>
    </location>
</feature>
<proteinExistence type="predicted"/>
<gene>
    <name evidence="2" type="ORF">SVIM_LOCUS452225</name>
</gene>
<evidence type="ECO:0000256" key="1">
    <source>
        <dbReference type="SAM" id="MobiDB-lite"/>
    </source>
</evidence>
<feature type="compositionally biased region" description="Basic residues" evidence="1">
    <location>
        <begin position="218"/>
        <end position="228"/>
    </location>
</feature>
<accession>A0A6N2N1X4</accession>
<dbReference type="AlphaFoldDB" id="A0A6N2N1X4"/>
<protein>
    <submittedName>
        <fullName evidence="2">Uncharacterized protein</fullName>
    </submittedName>
</protein>
<name>A0A6N2N1X4_SALVM</name>
<dbReference type="EMBL" id="CAADRP010002081">
    <property type="protein sequence ID" value="VFU60843.1"/>
    <property type="molecule type" value="Genomic_DNA"/>
</dbReference>
<evidence type="ECO:0000313" key="2">
    <source>
        <dbReference type="EMBL" id="VFU60843.1"/>
    </source>
</evidence>
<reference evidence="2" key="1">
    <citation type="submission" date="2019-03" db="EMBL/GenBank/DDBJ databases">
        <authorList>
            <person name="Mank J."/>
            <person name="Almeida P."/>
        </authorList>
    </citation>
    <scope>NUCLEOTIDE SEQUENCE</scope>
    <source>
        <strain evidence="2">78183</strain>
    </source>
</reference>
<feature type="region of interest" description="Disordered" evidence="1">
    <location>
        <begin position="203"/>
        <end position="264"/>
    </location>
</feature>
<feature type="compositionally biased region" description="Basic and acidic residues" evidence="1">
    <location>
        <begin position="203"/>
        <end position="217"/>
    </location>
</feature>
<sequence>METDKALSFLSCISSVSILTGISYQSSNLDSVLGVLASLTKTSKKDSRTFTDIEAECSLSYVVVGNPSLDAFGILLMTKTRSQCHYPFSTQPKSGRYEFDTRLATRCSKASLIITGICLIAIPSIEDLFSYDEYPFWEGEVLRAFNEILSTAMKHGDVLSFSTPVIQTIASRMPTHTGGYPLVTLGNLACQYTLVALKDSSCRGEGKETTTSDTKPRLKEKKNRQLSSRKRESTTTLICGFEPIGGSSNDRSVGQAASPESKSVDYNADQSNEIIPARHQARFSGSLITNRIGKKENGNPGVTEGYSDSSSEQKLILQLDCEQELKHVKAQSYWFCSVILYSSSFYSRVTFRADSEKEEAHEAVAATSSASSKIWSKDPNSLEDILRKGFSTGVSYINKWLPRNGKKHILFDLEVREGHRIQAWMGDHFGEVREGSETKKKKRQGQEDQKLILVRERRVEDGLSCSPKSSPILTLNVSSSSNSRGRPVTPSTYYELGSTHNINSKTPEKHI</sequence>
<feature type="region of interest" description="Disordered" evidence="1">
    <location>
        <begin position="462"/>
        <end position="511"/>
    </location>
</feature>